<proteinExistence type="predicted"/>
<accession>A0A429Y209</accession>
<keyword evidence="3" id="KW-1185">Reference proteome</keyword>
<sequence length="141" mass="16030">MKVIQAGTEEQMQDAFNIRKKVFVGEQQVPIEIEIDEHEDNSAHFVLYDEEKPAGAGRFRILDGKGKVERICILPEYRGKGAGIQIMVDIEEYAKSLPVKELVLNSQSYAVPFYEKLGYSVVSDEFLDAGIPHRKMIKKIE</sequence>
<dbReference type="EMBL" id="QYTV02000003">
    <property type="protein sequence ID" value="RST75250.1"/>
    <property type="molecule type" value="Genomic_DNA"/>
</dbReference>
<evidence type="ECO:0000313" key="2">
    <source>
        <dbReference type="EMBL" id="RST75250.1"/>
    </source>
</evidence>
<dbReference type="GO" id="GO:0004343">
    <property type="term" value="F:glucosamine 6-phosphate N-acetyltransferase activity"/>
    <property type="evidence" value="ECO:0007669"/>
    <property type="project" value="TreeGrafter"/>
</dbReference>
<dbReference type="Proteomes" id="UP000287156">
    <property type="component" value="Unassembled WGS sequence"/>
</dbReference>
<dbReference type="PANTHER" id="PTHR13355:SF11">
    <property type="entry name" value="GLUCOSAMINE 6-PHOSPHATE N-ACETYLTRANSFERASE"/>
    <property type="match status" value="1"/>
</dbReference>
<dbReference type="RefSeq" id="WP_126049565.1">
    <property type="nucleotide sequence ID" value="NZ_QYTV02000003.1"/>
</dbReference>
<comment type="caution">
    <text evidence="2">The sequence shown here is derived from an EMBL/GenBank/DDBJ whole genome shotgun (WGS) entry which is preliminary data.</text>
</comment>
<dbReference type="InterPro" id="IPR016181">
    <property type="entry name" value="Acyl_CoA_acyltransferase"/>
</dbReference>
<dbReference type="Gene3D" id="3.40.630.30">
    <property type="match status" value="1"/>
</dbReference>
<organism evidence="2 3">
    <name type="scientific">Siminovitchia acidinfaciens</name>
    <dbReference type="NCBI Taxonomy" id="2321395"/>
    <lineage>
        <taxon>Bacteria</taxon>
        <taxon>Bacillati</taxon>
        <taxon>Bacillota</taxon>
        <taxon>Bacilli</taxon>
        <taxon>Bacillales</taxon>
        <taxon>Bacillaceae</taxon>
        <taxon>Siminovitchia</taxon>
    </lineage>
</organism>
<dbReference type="PROSITE" id="PS51186">
    <property type="entry name" value="GNAT"/>
    <property type="match status" value="1"/>
</dbReference>
<dbReference type="CDD" id="cd04301">
    <property type="entry name" value="NAT_SF"/>
    <property type="match status" value="1"/>
</dbReference>
<gene>
    <name evidence="2" type="ORF">D4T97_008320</name>
</gene>
<dbReference type="AlphaFoldDB" id="A0A429Y209"/>
<evidence type="ECO:0000259" key="1">
    <source>
        <dbReference type="PROSITE" id="PS51186"/>
    </source>
</evidence>
<reference evidence="2" key="1">
    <citation type="submission" date="2018-12" db="EMBL/GenBank/DDBJ databases">
        <authorList>
            <person name="Sun L."/>
            <person name="Chen Z."/>
        </authorList>
    </citation>
    <scope>NUCLEOTIDE SEQUENCE [LARGE SCALE GENOMIC DNA]</scope>
    <source>
        <strain evidence="2">3-2-2</strain>
    </source>
</reference>
<protein>
    <submittedName>
        <fullName evidence="2">GNAT family N-acetyltransferase</fullName>
    </submittedName>
</protein>
<dbReference type="OrthoDB" id="9796171at2"/>
<dbReference type="InterPro" id="IPR000182">
    <property type="entry name" value="GNAT_dom"/>
</dbReference>
<dbReference type="SUPFAM" id="SSF55729">
    <property type="entry name" value="Acyl-CoA N-acyltransferases (Nat)"/>
    <property type="match status" value="1"/>
</dbReference>
<feature type="domain" description="N-acetyltransferase" evidence="1">
    <location>
        <begin position="2"/>
        <end position="141"/>
    </location>
</feature>
<evidence type="ECO:0000313" key="3">
    <source>
        <dbReference type="Proteomes" id="UP000287156"/>
    </source>
</evidence>
<name>A0A429Y209_9BACI</name>
<dbReference type="Pfam" id="PF13673">
    <property type="entry name" value="Acetyltransf_10"/>
    <property type="match status" value="1"/>
</dbReference>
<dbReference type="PANTHER" id="PTHR13355">
    <property type="entry name" value="GLUCOSAMINE 6-PHOSPHATE N-ACETYLTRANSFERASE"/>
    <property type="match status" value="1"/>
</dbReference>
<dbReference type="InterPro" id="IPR039143">
    <property type="entry name" value="GNPNAT1-like"/>
</dbReference>